<evidence type="ECO:0000313" key="1">
    <source>
        <dbReference type="EMBL" id="AFD28053.1"/>
    </source>
</evidence>
<dbReference type="Proteomes" id="UP000007575">
    <property type="component" value="Plasmid P3"/>
</dbReference>
<gene>
    <name evidence="1" type="ordered locus">DGo_PC0261</name>
</gene>
<keyword evidence="1" id="KW-0614">Plasmid</keyword>
<sequence length="14" mass="1618">MPSLFSANDFRHVP</sequence>
<evidence type="ECO:0000313" key="2">
    <source>
        <dbReference type="Proteomes" id="UP000007575"/>
    </source>
</evidence>
<keyword evidence="2" id="KW-1185">Reference proteome</keyword>
<dbReference type="EMBL" id="CP002194">
    <property type="protein sequence ID" value="AFD28053.1"/>
    <property type="molecule type" value="Genomic_DNA"/>
</dbReference>
<reference evidence="1 2" key="1">
    <citation type="journal article" date="2012" name="PLoS ONE">
        <title>Genome sequence and transcriptome analysis of the radioresistant bacterium Deinococcus gobiensis: insights into the extreme environmental adaptations.</title>
        <authorList>
            <person name="Yuan M."/>
            <person name="Chen M."/>
            <person name="Zhang W."/>
            <person name="Lu W."/>
            <person name="Wang J."/>
            <person name="Yang M."/>
            <person name="Zhao P."/>
            <person name="Tang R."/>
            <person name="Li X."/>
            <person name="Hao Y."/>
            <person name="Zhou Z."/>
            <person name="Zhan Y."/>
            <person name="Yu H."/>
            <person name="Teng C."/>
            <person name="Yan Y."/>
            <person name="Ping S."/>
            <person name="Wang Y."/>
            <person name="Lin M."/>
        </authorList>
    </citation>
    <scope>NUCLEOTIDE SEQUENCE [LARGE SCALE GENOMIC DNA]</scope>
    <source>
        <strain evidence="2">DSM 21396 / JCM 16679 / CGMCC 1.7299 / I-0</strain>
        <plasmid evidence="1">P3</plasmid>
    </source>
</reference>
<dbReference type="HOGENOM" id="CLU_3434951_0_0_0"/>
<proteinExistence type="predicted"/>
<organism evidence="1 2">
    <name type="scientific">Deinococcus gobiensis (strain DSM 21396 / JCM 16679 / CGMCC 1.7299 / I-0)</name>
    <dbReference type="NCBI Taxonomy" id="745776"/>
    <lineage>
        <taxon>Bacteria</taxon>
        <taxon>Thermotogati</taxon>
        <taxon>Deinococcota</taxon>
        <taxon>Deinococci</taxon>
        <taxon>Deinococcales</taxon>
        <taxon>Deinococcaceae</taxon>
        <taxon>Deinococcus</taxon>
    </lineage>
</organism>
<accession>H8H3F6</accession>
<protein>
    <submittedName>
        <fullName evidence="1">Uncharacterized protein</fullName>
    </submittedName>
</protein>
<dbReference type="KEGG" id="dgo:DGo_PC0261"/>
<name>H8H3F6_DEIGI</name>
<dbReference type="PATRIC" id="fig|745776.4.peg.3978"/>
<geneLocation type="plasmid" evidence="1 2">
    <name>P3</name>
</geneLocation>